<sequence>MEWVVSLVYAGFLAGTGALAVIDVRTRLLPNRIVYPLFAFGVVGLTLASWLGHEWWRLIVAAAAAALCFGLFWLLWFFGGMGFGDVRLIGVIGLYLGWIGISAVEAGVLLGTLVASVYHIGKLLLGKASRKSELAFGPYLIGGAWAALALEAVLLAR</sequence>
<dbReference type="Proteomes" id="UP000676325">
    <property type="component" value="Unassembled WGS sequence"/>
</dbReference>
<keyword evidence="3" id="KW-1133">Transmembrane helix</keyword>
<dbReference type="Pfam" id="PF01478">
    <property type="entry name" value="Peptidase_A24"/>
    <property type="match status" value="1"/>
</dbReference>
<feature type="transmembrane region" description="Helical" evidence="3">
    <location>
        <begin position="136"/>
        <end position="156"/>
    </location>
</feature>
<evidence type="ECO:0000259" key="4">
    <source>
        <dbReference type="Pfam" id="PF01478"/>
    </source>
</evidence>
<protein>
    <submittedName>
        <fullName evidence="5">Prepilin peptidase</fullName>
    </submittedName>
</protein>
<evidence type="ECO:0000256" key="2">
    <source>
        <dbReference type="RuleBase" id="RU003793"/>
    </source>
</evidence>
<accession>A0A941EBY9</accession>
<keyword evidence="3" id="KW-0812">Transmembrane</keyword>
<keyword evidence="3" id="KW-0472">Membrane</keyword>
<feature type="transmembrane region" description="Helical" evidence="3">
    <location>
        <begin position="91"/>
        <end position="116"/>
    </location>
</feature>
<dbReference type="Gene3D" id="1.20.120.1220">
    <property type="match status" value="1"/>
</dbReference>
<organism evidence="5 6">
    <name type="scientific">Actinospica acidithermotolerans</name>
    <dbReference type="NCBI Taxonomy" id="2828514"/>
    <lineage>
        <taxon>Bacteria</taxon>
        <taxon>Bacillati</taxon>
        <taxon>Actinomycetota</taxon>
        <taxon>Actinomycetes</taxon>
        <taxon>Catenulisporales</taxon>
        <taxon>Actinospicaceae</taxon>
        <taxon>Actinospica</taxon>
    </lineage>
</organism>
<proteinExistence type="inferred from homology"/>
<feature type="transmembrane region" description="Helical" evidence="3">
    <location>
        <begin position="34"/>
        <end position="52"/>
    </location>
</feature>
<dbReference type="EMBL" id="JAGSOH010000062">
    <property type="protein sequence ID" value="MBR7828666.1"/>
    <property type="molecule type" value="Genomic_DNA"/>
</dbReference>
<gene>
    <name evidence="5" type="ORF">KDK95_20325</name>
</gene>
<feature type="domain" description="Prepilin type IV endopeptidase peptidase" evidence="4">
    <location>
        <begin position="15"/>
        <end position="113"/>
    </location>
</feature>
<feature type="transmembrane region" description="Helical" evidence="3">
    <location>
        <begin position="6"/>
        <end position="22"/>
    </location>
</feature>
<dbReference type="InterPro" id="IPR000045">
    <property type="entry name" value="Prepilin_IV_endopep_pep"/>
</dbReference>
<keyword evidence="6" id="KW-1185">Reference proteome</keyword>
<dbReference type="GO" id="GO:0006465">
    <property type="term" value="P:signal peptide processing"/>
    <property type="evidence" value="ECO:0007669"/>
    <property type="project" value="TreeGrafter"/>
</dbReference>
<evidence type="ECO:0000313" key="5">
    <source>
        <dbReference type="EMBL" id="MBR7828666.1"/>
    </source>
</evidence>
<evidence type="ECO:0000256" key="1">
    <source>
        <dbReference type="ARBA" id="ARBA00005801"/>
    </source>
</evidence>
<evidence type="ECO:0000256" key="3">
    <source>
        <dbReference type="SAM" id="Phobius"/>
    </source>
</evidence>
<comment type="caution">
    <text evidence="5">The sequence shown here is derived from an EMBL/GenBank/DDBJ whole genome shotgun (WGS) entry which is preliminary data.</text>
</comment>
<dbReference type="PRINTS" id="PR00864">
    <property type="entry name" value="PREPILNPTASE"/>
</dbReference>
<evidence type="ECO:0000313" key="6">
    <source>
        <dbReference type="Proteomes" id="UP000676325"/>
    </source>
</evidence>
<feature type="transmembrane region" description="Helical" evidence="3">
    <location>
        <begin position="58"/>
        <end position="79"/>
    </location>
</feature>
<dbReference type="RefSeq" id="WP_212519799.1">
    <property type="nucleotide sequence ID" value="NZ_JAGSOH010000062.1"/>
</dbReference>
<dbReference type="InterPro" id="IPR050882">
    <property type="entry name" value="Prepilin_peptidase/N-MTase"/>
</dbReference>
<dbReference type="PANTHER" id="PTHR30487">
    <property type="entry name" value="TYPE 4 PREPILIN-LIKE PROTEINS LEADER PEPTIDE-PROCESSING ENZYME"/>
    <property type="match status" value="1"/>
</dbReference>
<dbReference type="PANTHER" id="PTHR30487:SF0">
    <property type="entry name" value="PREPILIN LEADER PEPTIDASE_N-METHYLTRANSFERASE-RELATED"/>
    <property type="match status" value="1"/>
</dbReference>
<name>A0A941EBY9_9ACTN</name>
<dbReference type="GO" id="GO:0005886">
    <property type="term" value="C:plasma membrane"/>
    <property type="evidence" value="ECO:0007669"/>
    <property type="project" value="TreeGrafter"/>
</dbReference>
<dbReference type="AlphaFoldDB" id="A0A941EBY9"/>
<dbReference type="InterPro" id="IPR014032">
    <property type="entry name" value="Peptidase_A24A_bac"/>
</dbReference>
<dbReference type="GO" id="GO:0004190">
    <property type="term" value="F:aspartic-type endopeptidase activity"/>
    <property type="evidence" value="ECO:0007669"/>
    <property type="project" value="InterPro"/>
</dbReference>
<reference evidence="5" key="1">
    <citation type="submission" date="2021-04" db="EMBL/GenBank/DDBJ databases">
        <title>Genome based classification of Actinospica acidithermotolerans sp. nov., an actinobacterium isolated from an Indonesian hot spring.</title>
        <authorList>
            <person name="Kusuma A.B."/>
            <person name="Putra K.E."/>
            <person name="Nafisah S."/>
            <person name="Loh J."/>
            <person name="Nouioui I."/>
            <person name="Goodfellow M."/>
        </authorList>
    </citation>
    <scope>NUCLEOTIDE SEQUENCE</scope>
    <source>
        <strain evidence="5">MGRD01-02</strain>
    </source>
</reference>
<comment type="similarity">
    <text evidence="1 2">Belongs to the peptidase A24 family.</text>
</comment>